<evidence type="ECO:0000313" key="2">
    <source>
        <dbReference type="Proteomes" id="UP000018958"/>
    </source>
</evidence>
<comment type="caution">
    <text evidence="1">The sequence shown here is derived from an EMBL/GenBank/DDBJ whole genome shotgun (WGS) entry which is preliminary data.</text>
</comment>
<dbReference type="Proteomes" id="UP000018958">
    <property type="component" value="Unassembled WGS sequence"/>
</dbReference>
<name>W2X1G5_PHYNI</name>
<organism evidence="1 2">
    <name type="scientific">Phytophthora nicotianae CJ01A1</name>
    <dbReference type="NCBI Taxonomy" id="1317063"/>
    <lineage>
        <taxon>Eukaryota</taxon>
        <taxon>Sar</taxon>
        <taxon>Stramenopiles</taxon>
        <taxon>Oomycota</taxon>
        <taxon>Peronosporomycetes</taxon>
        <taxon>Peronosporales</taxon>
        <taxon>Peronosporaceae</taxon>
        <taxon>Phytophthora</taxon>
    </lineage>
</organism>
<gene>
    <name evidence="1" type="ORF">F441_08790</name>
</gene>
<evidence type="ECO:0000313" key="1">
    <source>
        <dbReference type="EMBL" id="ETP16655.1"/>
    </source>
</evidence>
<accession>W2X1G5</accession>
<reference evidence="1 2" key="1">
    <citation type="submission" date="2013-11" db="EMBL/GenBank/DDBJ databases">
        <title>The Genome Sequence of Phytophthora parasitica CJ01A1.</title>
        <authorList>
            <consortium name="The Broad Institute Genomics Platform"/>
            <person name="Russ C."/>
            <person name="Tyler B."/>
            <person name="Panabieres F."/>
            <person name="Shan W."/>
            <person name="Tripathy S."/>
            <person name="Grunwald N."/>
            <person name="Machado M."/>
            <person name="Johnson C.S."/>
            <person name="Walker B."/>
            <person name="Young S.K."/>
            <person name="Zeng Q."/>
            <person name="Gargeya S."/>
            <person name="Fitzgerald M."/>
            <person name="Haas B."/>
            <person name="Abouelleil A."/>
            <person name="Allen A.W."/>
            <person name="Alvarado L."/>
            <person name="Arachchi H.M."/>
            <person name="Berlin A.M."/>
            <person name="Chapman S.B."/>
            <person name="Gainer-Dewar J."/>
            <person name="Goldberg J."/>
            <person name="Griggs A."/>
            <person name="Gujja S."/>
            <person name="Hansen M."/>
            <person name="Howarth C."/>
            <person name="Imamovic A."/>
            <person name="Ireland A."/>
            <person name="Larimer J."/>
            <person name="McCowan C."/>
            <person name="Murphy C."/>
            <person name="Pearson M."/>
            <person name="Poon T.W."/>
            <person name="Priest M."/>
            <person name="Roberts A."/>
            <person name="Saif S."/>
            <person name="Shea T."/>
            <person name="Sisk P."/>
            <person name="Sykes S."/>
            <person name="Wortman J."/>
            <person name="Nusbaum C."/>
            <person name="Birren B."/>
        </authorList>
    </citation>
    <scope>NUCLEOTIDE SEQUENCE [LARGE SCALE GENOMIC DNA]</scope>
    <source>
        <strain evidence="1 2">CJ01A1</strain>
    </source>
</reference>
<dbReference type="EMBL" id="ANIX01001764">
    <property type="protein sequence ID" value="ETP16655.1"/>
    <property type="molecule type" value="Genomic_DNA"/>
</dbReference>
<proteinExistence type="predicted"/>
<dbReference type="AlphaFoldDB" id="W2X1G5"/>
<protein>
    <submittedName>
        <fullName evidence="1">Uncharacterized protein</fullName>
    </submittedName>
</protein>
<sequence length="129" mass="14574">MPDTIDRKEFKRLWGSLKKAGWRARPPSGLLSNHAYLKPGVKGKLDKYKADTDYFIEDTEQDRSLDGVITEDTEQVQPARVAIAEDTEQARSIVDDTEEGRFVENTGTTRTDQEQSVVICIPEDTEQAD</sequence>